<feature type="transmembrane region" description="Helical" evidence="9">
    <location>
        <begin position="318"/>
        <end position="336"/>
    </location>
</feature>
<dbReference type="InterPro" id="IPR035952">
    <property type="entry name" value="Rhomboid-like_sf"/>
</dbReference>
<dbReference type="EMBL" id="JAFBCV010000003">
    <property type="protein sequence ID" value="MBM7838145.1"/>
    <property type="molecule type" value="Genomic_DNA"/>
</dbReference>
<comment type="subcellular location">
    <subcellularLocation>
        <location evidence="1">Membrane</location>
        <topology evidence="1">Multi-pass membrane protein</topology>
    </subcellularLocation>
</comment>
<evidence type="ECO:0000313" key="12">
    <source>
        <dbReference type="Proteomes" id="UP001179280"/>
    </source>
</evidence>
<keyword evidence="7" id="KW-0802">TPR repeat</keyword>
<evidence type="ECO:0000256" key="4">
    <source>
        <dbReference type="ARBA" id="ARBA00022801"/>
    </source>
</evidence>
<dbReference type="Pfam" id="PF13432">
    <property type="entry name" value="TPR_16"/>
    <property type="match status" value="1"/>
</dbReference>
<evidence type="ECO:0000256" key="6">
    <source>
        <dbReference type="ARBA" id="ARBA00023136"/>
    </source>
</evidence>
<evidence type="ECO:0000256" key="3">
    <source>
        <dbReference type="ARBA" id="ARBA00022692"/>
    </source>
</evidence>
<dbReference type="InterPro" id="IPR011990">
    <property type="entry name" value="TPR-like_helical_dom_sf"/>
</dbReference>
<keyword evidence="5 9" id="KW-1133">Transmembrane helix</keyword>
<sequence>MNPLEHRYLYWKIIEHYAVTKQSRLLALHDTQAWFEDDSVKPRRVMRIVLSEVDWSNRLRRDISHAKLQFESIHKQLGVWDIQGENVYIMSQPPVDSWVEVMESTSIGKRKGQMKSIALHSNPDVYYETASAELPSDQIPLFSLEHTDVEMEEKIDSIRSSISKVNKGRQKKDERTLFYGKPRMIYVLLLAILAMYTVLELNGGSTNIQVLIDYGAKYNPLMVEGEWWRLVTSMFLHIGLIHLLFNGMALYFLGTAVEQLFGSIRFLFIYFIAGISGSIVSFAFNDSVSAGASGALFGLFGALLYFGLKQPALFYRTLGRNIIFLLGFNLILGFVVPGIDNGAHIGGLIGGFLAAVMVRMPKEEKKTPFIWSFLSIVSIVVLTATLLWFGQEHSSKSAELAVLEANRLFEEGQYDEAKPIIEEGLELDSEQPELLFMKSYLELQEENIDEAKRLLERATENRAEFPEAWYNLALIHLDLGETNEAAEAIQQAIEAAENLNVPEMDQYYEIQDEIEQQLE</sequence>
<feature type="transmembrane region" description="Helical" evidence="9">
    <location>
        <begin position="370"/>
        <end position="390"/>
    </location>
</feature>
<evidence type="ECO:0000256" key="8">
    <source>
        <dbReference type="SAM" id="Coils"/>
    </source>
</evidence>
<evidence type="ECO:0000259" key="10">
    <source>
        <dbReference type="Pfam" id="PF01694"/>
    </source>
</evidence>
<keyword evidence="4 11" id="KW-0378">Hydrolase</keyword>
<dbReference type="GO" id="GO:0006508">
    <property type="term" value="P:proteolysis"/>
    <property type="evidence" value="ECO:0007669"/>
    <property type="project" value="UniProtKB-KW"/>
</dbReference>
<evidence type="ECO:0000256" key="1">
    <source>
        <dbReference type="ARBA" id="ARBA00004141"/>
    </source>
</evidence>
<feature type="transmembrane region" description="Helical" evidence="9">
    <location>
        <begin position="342"/>
        <end position="358"/>
    </location>
</feature>
<dbReference type="Gene3D" id="1.25.40.10">
    <property type="entry name" value="Tetratricopeptide repeat domain"/>
    <property type="match status" value="1"/>
</dbReference>
<dbReference type="SMART" id="SM00028">
    <property type="entry name" value="TPR"/>
    <property type="match status" value="3"/>
</dbReference>
<dbReference type="SUPFAM" id="SSF48452">
    <property type="entry name" value="TPR-like"/>
    <property type="match status" value="1"/>
</dbReference>
<dbReference type="PANTHER" id="PTHR43731:SF14">
    <property type="entry name" value="PRESENILIN-ASSOCIATED RHOMBOID-LIKE PROTEIN, MITOCHONDRIAL"/>
    <property type="match status" value="1"/>
</dbReference>
<dbReference type="PANTHER" id="PTHR43731">
    <property type="entry name" value="RHOMBOID PROTEASE"/>
    <property type="match status" value="1"/>
</dbReference>
<feature type="transmembrane region" description="Helical" evidence="9">
    <location>
        <begin position="266"/>
        <end position="284"/>
    </location>
</feature>
<dbReference type="Proteomes" id="UP001179280">
    <property type="component" value="Unassembled WGS sequence"/>
</dbReference>
<accession>A0ABS2SSD3</accession>
<dbReference type="RefSeq" id="WP_204465282.1">
    <property type="nucleotide sequence ID" value="NZ_JAFBCV010000003.1"/>
</dbReference>
<feature type="transmembrane region" description="Helical" evidence="9">
    <location>
        <begin position="184"/>
        <end position="201"/>
    </location>
</feature>
<dbReference type="EC" id="3.4.21.105" evidence="11"/>
<keyword evidence="12" id="KW-1185">Reference proteome</keyword>
<dbReference type="SUPFAM" id="SSF144091">
    <property type="entry name" value="Rhomboid-like"/>
    <property type="match status" value="1"/>
</dbReference>
<protein>
    <submittedName>
        <fullName evidence="11">Rhomboid protease GluP</fullName>
        <ecNumber evidence="11">3.4.21.105</ecNumber>
    </submittedName>
</protein>
<feature type="transmembrane region" description="Helical" evidence="9">
    <location>
        <begin position="290"/>
        <end position="306"/>
    </location>
</feature>
<comment type="caution">
    <text evidence="11">The sequence shown here is derived from an EMBL/GenBank/DDBJ whole genome shotgun (WGS) entry which is preliminary data.</text>
</comment>
<feature type="transmembrane region" description="Helical" evidence="9">
    <location>
        <begin position="227"/>
        <end position="254"/>
    </location>
</feature>
<keyword evidence="3 9" id="KW-0812">Transmembrane</keyword>
<evidence type="ECO:0000256" key="9">
    <source>
        <dbReference type="SAM" id="Phobius"/>
    </source>
</evidence>
<dbReference type="GO" id="GO:0008233">
    <property type="term" value="F:peptidase activity"/>
    <property type="evidence" value="ECO:0007669"/>
    <property type="project" value="UniProtKB-KW"/>
</dbReference>
<organism evidence="11 12">
    <name type="scientific">Shouchella xiaoxiensis</name>
    <dbReference type="NCBI Taxonomy" id="766895"/>
    <lineage>
        <taxon>Bacteria</taxon>
        <taxon>Bacillati</taxon>
        <taxon>Bacillota</taxon>
        <taxon>Bacilli</taxon>
        <taxon>Bacillales</taxon>
        <taxon>Bacillaceae</taxon>
        <taxon>Shouchella</taxon>
    </lineage>
</organism>
<keyword evidence="6 9" id="KW-0472">Membrane</keyword>
<dbReference type="Pfam" id="PF01694">
    <property type="entry name" value="Rhomboid"/>
    <property type="match status" value="1"/>
</dbReference>
<dbReference type="PROSITE" id="PS50005">
    <property type="entry name" value="TPR"/>
    <property type="match status" value="1"/>
</dbReference>
<dbReference type="InterPro" id="IPR019734">
    <property type="entry name" value="TPR_rpt"/>
</dbReference>
<dbReference type="InterPro" id="IPR050925">
    <property type="entry name" value="Rhomboid_protease_S54"/>
</dbReference>
<feature type="domain" description="Peptidase S54 rhomboid" evidence="10">
    <location>
        <begin position="225"/>
        <end position="359"/>
    </location>
</feature>
<evidence type="ECO:0000256" key="2">
    <source>
        <dbReference type="ARBA" id="ARBA00009045"/>
    </source>
</evidence>
<dbReference type="Gene3D" id="1.20.1540.10">
    <property type="entry name" value="Rhomboid-like"/>
    <property type="match status" value="1"/>
</dbReference>
<reference evidence="11" key="1">
    <citation type="submission" date="2021-01" db="EMBL/GenBank/DDBJ databases">
        <title>Genomic Encyclopedia of Type Strains, Phase IV (KMG-IV): sequencing the most valuable type-strain genomes for metagenomic binning, comparative biology and taxonomic classification.</title>
        <authorList>
            <person name="Goeker M."/>
        </authorList>
    </citation>
    <scope>NUCLEOTIDE SEQUENCE</scope>
    <source>
        <strain evidence="11">DSM 21943</strain>
    </source>
</reference>
<evidence type="ECO:0000256" key="7">
    <source>
        <dbReference type="PROSITE-ProRule" id="PRU00339"/>
    </source>
</evidence>
<feature type="coiled-coil region" evidence="8">
    <location>
        <begin position="441"/>
        <end position="499"/>
    </location>
</feature>
<gene>
    <name evidence="11" type="ORF">JOC54_001376</name>
</gene>
<feature type="repeat" description="TPR" evidence="7">
    <location>
        <begin position="466"/>
        <end position="499"/>
    </location>
</feature>
<evidence type="ECO:0000256" key="5">
    <source>
        <dbReference type="ARBA" id="ARBA00022989"/>
    </source>
</evidence>
<comment type="similarity">
    <text evidence="2">Belongs to the peptidase S54 family.</text>
</comment>
<dbReference type="InterPro" id="IPR022764">
    <property type="entry name" value="Peptidase_S54_rhomboid_dom"/>
</dbReference>
<proteinExistence type="inferred from homology"/>
<keyword evidence="11" id="KW-0645">Protease</keyword>
<evidence type="ECO:0000313" key="11">
    <source>
        <dbReference type="EMBL" id="MBM7838145.1"/>
    </source>
</evidence>
<name>A0ABS2SSD3_9BACI</name>
<keyword evidence="8" id="KW-0175">Coiled coil</keyword>